<name>A0ACC1QPT7_9HYPO</name>
<proteinExistence type="predicted"/>
<accession>A0ACC1QPT7</accession>
<evidence type="ECO:0000313" key="2">
    <source>
        <dbReference type="Proteomes" id="UP001148737"/>
    </source>
</evidence>
<sequence length="833" mass="91655">MFDTSAQGKLWTYRCPTPNMSVCLHLFPAGIGELACADTHVVCNSPPVVYFGNDNVVIGREKNRGIESFASHTQQDFLRVMTCRSPPVSGGANLKARLLGRELDASRRLELEIWRARLAWNSNMTTTTPYTYIQCSCSDQPPADAGRGSPTATLPEHDERTFDPRAPRSSYSLYPLEYLLYCEDCQQIRCPRCVTEETVTYFCPNCLFEVPSSNLRSEGNRCTRSCYQCPNCVGPVQVVAVPNASETKLLGPEGASSTSTGPFALICQYCNWSSREIGIEFDRHSGIHSQLSRVNNGGEPKITAKEVKERRKETHDDTPLPDELVDADLQFANLKSFYQSQLAEVGSGLGGLPAHEGGFASPSSFNRILSLYGGRGSQKSQKGIPNVMREALNTDEGLKLAQLNETSSIKKLTSGGWDCTVGSGQKENQLEGIRFQDELRPIPYLLRTKRSKRCPACRHILSKPENKVTSTRFKIRLVARSYIPTITIRPLQPTADIIPVTYRPGFAEEAPLKPLRAYQYILTFKNPLFESIKVSLATPNATPGRFSSKVTVLCPQFEVDANTDMWDDALKDDGRDRHDGSNQVEVGKIWERGRNWVSIILEVVPASLVSDASKLPLKDGEDILEIPMFVRMEWESDVQNDMGTPLGKERDGRENRELAYCSGLGELEANVAAGEAAVDLGVGVDTVVNASALLLVKDDLEELAAVLLGADTLANNLDGEAEIGKDGVVGSTVLHTASFTETFPFADGTFSLLTSNLAIHNAKREGRKFAIKEMARVCKPGGKIILVDLFGYFGDHKAVLKDQGWTDVDVSLVGWKMMFGTLPCQILVATKPE</sequence>
<evidence type="ECO:0000313" key="1">
    <source>
        <dbReference type="EMBL" id="KAJ3487418.1"/>
    </source>
</evidence>
<organism evidence="1 2">
    <name type="scientific">Lecanicillium saksenae</name>
    <dbReference type="NCBI Taxonomy" id="468837"/>
    <lineage>
        <taxon>Eukaryota</taxon>
        <taxon>Fungi</taxon>
        <taxon>Dikarya</taxon>
        <taxon>Ascomycota</taxon>
        <taxon>Pezizomycotina</taxon>
        <taxon>Sordariomycetes</taxon>
        <taxon>Hypocreomycetidae</taxon>
        <taxon>Hypocreales</taxon>
        <taxon>Cordycipitaceae</taxon>
        <taxon>Lecanicillium</taxon>
    </lineage>
</organism>
<gene>
    <name evidence="1" type="ORF">NLG97_g6419</name>
</gene>
<dbReference type="EMBL" id="JANAKD010000844">
    <property type="protein sequence ID" value="KAJ3487418.1"/>
    <property type="molecule type" value="Genomic_DNA"/>
</dbReference>
<reference evidence="1" key="1">
    <citation type="submission" date="2022-07" db="EMBL/GenBank/DDBJ databases">
        <title>Genome Sequence of Lecanicillium saksenae.</title>
        <authorList>
            <person name="Buettner E."/>
        </authorList>
    </citation>
    <scope>NUCLEOTIDE SEQUENCE</scope>
    <source>
        <strain evidence="1">VT-O1</strain>
    </source>
</reference>
<dbReference type="Proteomes" id="UP001148737">
    <property type="component" value="Unassembled WGS sequence"/>
</dbReference>
<comment type="caution">
    <text evidence="1">The sequence shown here is derived from an EMBL/GenBank/DDBJ whole genome shotgun (WGS) entry which is preliminary data.</text>
</comment>
<protein>
    <submittedName>
        <fullName evidence="1">Uncharacterized protein</fullName>
    </submittedName>
</protein>
<keyword evidence="2" id="KW-1185">Reference proteome</keyword>